<dbReference type="EMBL" id="CP102453">
    <property type="protein sequence ID" value="UUX34646.1"/>
    <property type="molecule type" value="Genomic_DNA"/>
</dbReference>
<accession>A0ABY5P7D2</accession>
<dbReference type="SUPFAM" id="SSF51905">
    <property type="entry name" value="FAD/NAD(P)-binding domain"/>
    <property type="match status" value="1"/>
</dbReference>
<feature type="domain" description="Alpha-glycerophosphate oxidase C-terminal" evidence="12">
    <location>
        <begin position="466"/>
        <end position="587"/>
    </location>
</feature>
<keyword evidence="7" id="KW-0274">FAD</keyword>
<gene>
    <name evidence="13" type="ORF">NRE15_03055</name>
</gene>
<evidence type="ECO:0000256" key="2">
    <source>
        <dbReference type="ARBA" id="ARBA00007330"/>
    </source>
</evidence>
<evidence type="ECO:0000256" key="9">
    <source>
        <dbReference type="ARBA" id="ARBA00032349"/>
    </source>
</evidence>
<dbReference type="InterPro" id="IPR031656">
    <property type="entry name" value="DAO_C"/>
</dbReference>
<proteinExistence type="inferred from homology"/>
<name>A0ABY5P7D2_9LACT</name>
<comment type="catalytic activity">
    <reaction evidence="10">
        <text>sn-glycerol 3-phosphate + O2 = dihydroxyacetone phosphate + H2O2</text>
        <dbReference type="Rhea" id="RHEA:18369"/>
        <dbReference type="ChEBI" id="CHEBI:15379"/>
        <dbReference type="ChEBI" id="CHEBI:16240"/>
        <dbReference type="ChEBI" id="CHEBI:57597"/>
        <dbReference type="ChEBI" id="CHEBI:57642"/>
        <dbReference type="EC" id="1.1.3.21"/>
    </reaction>
</comment>
<evidence type="ECO:0000256" key="4">
    <source>
        <dbReference type="ARBA" id="ARBA00021658"/>
    </source>
</evidence>
<keyword evidence="6" id="KW-0319">Glycerol metabolism</keyword>
<dbReference type="SUPFAM" id="SSF54373">
    <property type="entry name" value="FAD-linked reductases, C-terminal domain"/>
    <property type="match status" value="1"/>
</dbReference>
<evidence type="ECO:0000313" key="13">
    <source>
        <dbReference type="EMBL" id="UUX34646.1"/>
    </source>
</evidence>
<keyword evidence="14" id="KW-1185">Reference proteome</keyword>
<dbReference type="RefSeq" id="WP_313794146.1">
    <property type="nucleotide sequence ID" value="NZ_CP102453.1"/>
</dbReference>
<keyword evidence="8" id="KW-0560">Oxidoreductase</keyword>
<evidence type="ECO:0000256" key="8">
    <source>
        <dbReference type="ARBA" id="ARBA00023002"/>
    </source>
</evidence>
<evidence type="ECO:0000256" key="5">
    <source>
        <dbReference type="ARBA" id="ARBA00022630"/>
    </source>
</evidence>
<comment type="similarity">
    <text evidence="2">Belongs to the FAD-dependent glycerol-3-phosphate dehydrogenase family.</text>
</comment>
<organism evidence="13 14">
    <name type="scientific">Fundicoccus culcitae</name>
    <dbReference type="NCBI Taxonomy" id="2969821"/>
    <lineage>
        <taxon>Bacteria</taxon>
        <taxon>Bacillati</taxon>
        <taxon>Bacillota</taxon>
        <taxon>Bacilli</taxon>
        <taxon>Lactobacillales</taxon>
        <taxon>Aerococcaceae</taxon>
        <taxon>Fundicoccus</taxon>
    </lineage>
</organism>
<sequence length="611" mass="68834">MTALSIKNRPMTIESLQETEFDILIIGGGITGAAIAHQASVSGMQTALIDMQDFAGGTSSRSTKLVHGGIRYLKQFDIDVVSETVKERAVIQQIAPHIPVPSLMIMPIYEEVGAPFSLLEIETAMALYDQLAGITEGPWKHRMLSKEETMALLPEIDSQRLIGGGMYLDFRNNDSRLVIEHLKTAYQNKATILNYVKAVELVYADDQIVGVKVQDLITHGVFIIRAKVVVNAAGPWSDELREMDPLDHKPNQLRLTKGIHLVVDKSKLNVSHPVYFDTGLADGRMIFVLPQGDKTYFGTTDTDYRGDLNQPLPTQIDVDYLINIINSRFPKAHIQMKDIESSWAGLRPLIQSSAIVDYNGSRRQTLDDATFDLLNQLFTDYHQNNLSREEVEQILANSSFFKQETKDSPSSISRGSHLSVSPSGLVTIAGGKLTDYRQMANDVMKVVIERLKTFFQINIPAINSAHYKISGGEFEVEDYDQVMLTNKLLFIELGMNEQEADWLAKLYGSNSQKVMTYIDKASHYAERYHYPLALALALIYGIEEEGVCTIRDFLVMRTSLVLFHLMEVEVYIDSLLQTLAEELTLSAEILQQQRNLIWEDIKERRLGYLED</sequence>
<dbReference type="Pfam" id="PF01266">
    <property type="entry name" value="DAO"/>
    <property type="match status" value="1"/>
</dbReference>
<dbReference type="Gene3D" id="1.10.8.870">
    <property type="entry name" value="Alpha-glycerophosphate oxidase, cap domain"/>
    <property type="match status" value="1"/>
</dbReference>
<comment type="cofactor">
    <cofactor evidence="1">
        <name>FAD</name>
        <dbReference type="ChEBI" id="CHEBI:57692"/>
    </cofactor>
</comment>
<dbReference type="InterPro" id="IPR000447">
    <property type="entry name" value="G3P_DH_FAD-dep"/>
</dbReference>
<dbReference type="PANTHER" id="PTHR11985">
    <property type="entry name" value="GLYCEROL-3-PHOSPHATE DEHYDROGENASE"/>
    <property type="match status" value="1"/>
</dbReference>
<dbReference type="InterPro" id="IPR006076">
    <property type="entry name" value="FAD-dep_OxRdtase"/>
</dbReference>
<evidence type="ECO:0000256" key="6">
    <source>
        <dbReference type="ARBA" id="ARBA00022798"/>
    </source>
</evidence>
<evidence type="ECO:0000256" key="1">
    <source>
        <dbReference type="ARBA" id="ARBA00001974"/>
    </source>
</evidence>
<evidence type="ECO:0000313" key="14">
    <source>
        <dbReference type="Proteomes" id="UP001315967"/>
    </source>
</evidence>
<dbReference type="PRINTS" id="PR01001">
    <property type="entry name" value="FADG3PDH"/>
</dbReference>
<evidence type="ECO:0000256" key="7">
    <source>
        <dbReference type="ARBA" id="ARBA00022827"/>
    </source>
</evidence>
<reference evidence="13 14" key="1">
    <citation type="submission" date="2022-08" db="EMBL/GenBank/DDBJ databases">
        <title>Aerococcaceae sp. nov isolated from spoiled eye mask.</title>
        <authorList>
            <person name="Zhou G."/>
            <person name="Xie X.-B."/>
            <person name="Shi Q.-S."/>
            <person name="Wang Y.-S."/>
            <person name="Wen X."/>
            <person name="Peng H."/>
            <person name="Yang X.-J."/>
            <person name="Tao H.-B."/>
            <person name="Huang X.-M."/>
        </authorList>
    </citation>
    <scope>NUCLEOTIDE SEQUENCE [LARGE SCALE GENOMIC DNA]</scope>
    <source>
        <strain evidence="14">DM20194951</strain>
    </source>
</reference>
<dbReference type="InterPro" id="IPR036188">
    <property type="entry name" value="FAD/NAD-bd_sf"/>
</dbReference>
<evidence type="ECO:0000256" key="3">
    <source>
        <dbReference type="ARBA" id="ARBA00013104"/>
    </source>
</evidence>
<dbReference type="InterPro" id="IPR038299">
    <property type="entry name" value="DAO_C_sf"/>
</dbReference>
<dbReference type="EC" id="1.1.3.21" evidence="3"/>
<dbReference type="Gene3D" id="3.50.50.60">
    <property type="entry name" value="FAD/NAD(P)-binding domain"/>
    <property type="match status" value="1"/>
</dbReference>
<feature type="domain" description="FAD dependent oxidoreductase" evidence="11">
    <location>
        <begin position="22"/>
        <end position="357"/>
    </location>
</feature>
<evidence type="ECO:0000259" key="11">
    <source>
        <dbReference type="Pfam" id="PF01266"/>
    </source>
</evidence>
<dbReference type="Pfam" id="PF16901">
    <property type="entry name" value="DAO_C"/>
    <property type="match status" value="1"/>
</dbReference>
<keyword evidence="5" id="KW-0285">Flavoprotein</keyword>
<protein>
    <recommendedName>
        <fullName evidence="4">Alpha-glycerophosphate oxidase</fullName>
        <ecNumber evidence="3">1.1.3.21</ecNumber>
    </recommendedName>
    <alternativeName>
        <fullName evidence="9">Glycerol-3-phosphate oxidase</fullName>
    </alternativeName>
</protein>
<dbReference type="PANTHER" id="PTHR11985:SF35">
    <property type="entry name" value="ANAEROBIC GLYCEROL-3-PHOSPHATE DEHYDROGENASE SUBUNIT A"/>
    <property type="match status" value="1"/>
</dbReference>
<evidence type="ECO:0000256" key="10">
    <source>
        <dbReference type="ARBA" id="ARBA00049503"/>
    </source>
</evidence>
<evidence type="ECO:0000259" key="12">
    <source>
        <dbReference type="Pfam" id="PF16901"/>
    </source>
</evidence>
<dbReference type="Gene3D" id="3.30.9.10">
    <property type="entry name" value="D-Amino Acid Oxidase, subunit A, domain 2"/>
    <property type="match status" value="1"/>
</dbReference>
<dbReference type="Proteomes" id="UP001315967">
    <property type="component" value="Chromosome"/>
</dbReference>